<dbReference type="Proteomes" id="UP001501822">
    <property type="component" value="Unassembled WGS sequence"/>
</dbReference>
<organism evidence="2 3">
    <name type="scientific">Actinoallomurus spadix</name>
    <dbReference type="NCBI Taxonomy" id="79912"/>
    <lineage>
        <taxon>Bacteria</taxon>
        <taxon>Bacillati</taxon>
        <taxon>Actinomycetota</taxon>
        <taxon>Actinomycetes</taxon>
        <taxon>Streptosporangiales</taxon>
        <taxon>Thermomonosporaceae</taxon>
        <taxon>Actinoallomurus</taxon>
    </lineage>
</organism>
<evidence type="ECO:0000259" key="1">
    <source>
        <dbReference type="Pfam" id="PF04149"/>
    </source>
</evidence>
<comment type="caution">
    <text evidence="2">The sequence shown here is derived from an EMBL/GenBank/DDBJ whole genome shotgun (WGS) entry which is preliminary data.</text>
</comment>
<dbReference type="InterPro" id="IPR007278">
    <property type="entry name" value="DUF397"/>
</dbReference>
<sequence>MSEVGQRMMPEPGEFRRACNYGSCVEVAITEVVAVRDSKAGQDGPVLWFSRSEWEAFVAAVKAGRFSVG</sequence>
<proteinExistence type="predicted"/>
<evidence type="ECO:0000313" key="2">
    <source>
        <dbReference type="EMBL" id="GAA0370725.1"/>
    </source>
</evidence>
<name>A0ABN0XRS6_9ACTN</name>
<dbReference type="RefSeq" id="WP_252811056.1">
    <property type="nucleotide sequence ID" value="NZ_BAAABM010000070.1"/>
</dbReference>
<dbReference type="EMBL" id="BAAABM010000070">
    <property type="protein sequence ID" value="GAA0370725.1"/>
    <property type="molecule type" value="Genomic_DNA"/>
</dbReference>
<feature type="domain" description="DUF397" evidence="1">
    <location>
        <begin position="22"/>
        <end position="62"/>
    </location>
</feature>
<protein>
    <recommendedName>
        <fullName evidence="1">DUF397 domain-containing protein</fullName>
    </recommendedName>
</protein>
<gene>
    <name evidence="2" type="ORF">GCM10010151_70780</name>
</gene>
<evidence type="ECO:0000313" key="3">
    <source>
        <dbReference type="Proteomes" id="UP001501822"/>
    </source>
</evidence>
<keyword evidence="3" id="KW-1185">Reference proteome</keyword>
<reference evidence="2 3" key="1">
    <citation type="journal article" date="2019" name="Int. J. Syst. Evol. Microbiol.">
        <title>The Global Catalogue of Microorganisms (GCM) 10K type strain sequencing project: providing services to taxonomists for standard genome sequencing and annotation.</title>
        <authorList>
            <consortium name="The Broad Institute Genomics Platform"/>
            <consortium name="The Broad Institute Genome Sequencing Center for Infectious Disease"/>
            <person name="Wu L."/>
            <person name="Ma J."/>
        </authorList>
    </citation>
    <scope>NUCLEOTIDE SEQUENCE [LARGE SCALE GENOMIC DNA]</scope>
    <source>
        <strain evidence="2 3">JCM 3146</strain>
    </source>
</reference>
<dbReference type="Pfam" id="PF04149">
    <property type="entry name" value="DUF397"/>
    <property type="match status" value="1"/>
</dbReference>
<accession>A0ABN0XRS6</accession>